<keyword evidence="2" id="KW-1185">Reference proteome</keyword>
<sequence length="35" mass="4091">MLVPRVYSRRPSFVNSLVTFHPPCEPRSFNRATMP</sequence>
<proteinExistence type="predicted"/>
<dbReference type="EMBL" id="MZ868713">
    <property type="protein sequence ID" value="UAW53510.1"/>
    <property type="molecule type" value="Genomic_DNA"/>
</dbReference>
<name>A0AAE8XQA7_9CAUD</name>
<accession>A0AAE8XQA7</accession>
<reference evidence="1 2" key="1">
    <citation type="submission" date="2021-08" db="EMBL/GenBank/DDBJ databases">
        <authorList>
            <person name="Martino G."/>
            <person name="Holtappels D."/>
            <person name="Wagemans J."/>
            <person name="Lavigne R."/>
            <person name="Turina M."/>
            <person name="Ciuffo M."/>
        </authorList>
    </citation>
    <scope>NUCLEOTIDE SEQUENCE [LARGE SCALE GENOMIC DNA]</scope>
</reference>
<dbReference type="Proteomes" id="UP000828763">
    <property type="component" value="Segment"/>
</dbReference>
<evidence type="ECO:0000313" key="2">
    <source>
        <dbReference type="Proteomes" id="UP000828763"/>
    </source>
</evidence>
<evidence type="ECO:0000313" key="1">
    <source>
        <dbReference type="EMBL" id="UAW53510.1"/>
    </source>
</evidence>
<protein>
    <submittedName>
        <fullName evidence="1">Uncharacterized protein</fullName>
    </submittedName>
</protein>
<gene>
    <name evidence="1" type="ORF">psageK4e_062c</name>
</gene>
<organism evidence="1 2">
    <name type="scientific">Pseudomonas phage psageK4e</name>
    <dbReference type="NCBI Taxonomy" id="2875723"/>
    <lineage>
        <taxon>Viruses</taxon>
        <taxon>Duplodnaviria</taxon>
        <taxon>Heunggongvirae</taxon>
        <taxon>Uroviricota</taxon>
        <taxon>Caudoviricetes</taxon>
        <taxon>Vandenendeviridae</taxon>
        <taxon>Gorskivirinae</taxon>
        <taxon>Otagovirus</taxon>
        <taxon>Otagovirus psagek4e</taxon>
    </lineage>
</organism>